<keyword evidence="5" id="KW-0676">Redox-active center</keyword>
<dbReference type="CDD" id="cd03017">
    <property type="entry name" value="PRX_BCP"/>
    <property type="match status" value="1"/>
</dbReference>
<dbReference type="SUPFAM" id="SSF52833">
    <property type="entry name" value="Thioredoxin-like"/>
    <property type="match status" value="1"/>
</dbReference>
<evidence type="ECO:0000256" key="3">
    <source>
        <dbReference type="ARBA" id="ARBA00023002"/>
    </source>
</evidence>
<evidence type="ECO:0000256" key="2">
    <source>
        <dbReference type="ARBA" id="ARBA00022862"/>
    </source>
</evidence>
<dbReference type="PANTHER" id="PTHR42801">
    <property type="entry name" value="THIOREDOXIN-DEPENDENT PEROXIDE REDUCTASE"/>
    <property type="match status" value="1"/>
</dbReference>
<dbReference type="GO" id="GO:0045454">
    <property type="term" value="P:cell redox homeostasis"/>
    <property type="evidence" value="ECO:0007669"/>
    <property type="project" value="TreeGrafter"/>
</dbReference>
<sequence>MSDLPDVLKLPADLPVPADDGACDHLPGTAMPPIRLPATGGGAIDLGNLPAGRTTIYAYPRTRPPGEAASDDWDMIPGARGCTPETCSFRDHHAELRELGTSVWGLSTQPVPFQQEVVDRLHLPFALISDERLELVNALRLPTMTFDAATLIRRLTLVIRDNVVEHVFYPVFPPNGHAAEVRDWIAAHP</sequence>
<dbReference type="Pfam" id="PF08534">
    <property type="entry name" value="Redoxin"/>
    <property type="match status" value="1"/>
</dbReference>
<dbReference type="GO" id="GO:0034599">
    <property type="term" value="P:cellular response to oxidative stress"/>
    <property type="evidence" value="ECO:0007669"/>
    <property type="project" value="TreeGrafter"/>
</dbReference>
<dbReference type="GO" id="GO:0005737">
    <property type="term" value="C:cytoplasm"/>
    <property type="evidence" value="ECO:0007669"/>
    <property type="project" value="TreeGrafter"/>
</dbReference>
<feature type="domain" description="Thioredoxin" evidence="6">
    <location>
        <begin position="25"/>
        <end position="189"/>
    </location>
</feature>
<dbReference type="Gene3D" id="3.40.30.10">
    <property type="entry name" value="Glutaredoxin"/>
    <property type="match status" value="1"/>
</dbReference>
<dbReference type="EMBL" id="CADCWI010000025">
    <property type="protein sequence ID" value="CAA9544623.1"/>
    <property type="molecule type" value="Genomic_DNA"/>
</dbReference>
<dbReference type="InterPro" id="IPR050924">
    <property type="entry name" value="Peroxiredoxin_BCP/PrxQ"/>
</dbReference>
<organism evidence="7">
    <name type="scientific">uncultured Thermomicrobiales bacterium</name>
    <dbReference type="NCBI Taxonomy" id="1645740"/>
    <lineage>
        <taxon>Bacteria</taxon>
        <taxon>Pseudomonadati</taxon>
        <taxon>Thermomicrobiota</taxon>
        <taxon>Thermomicrobia</taxon>
        <taxon>Thermomicrobiales</taxon>
        <taxon>environmental samples</taxon>
    </lineage>
</organism>
<dbReference type="InterPro" id="IPR013766">
    <property type="entry name" value="Thioredoxin_domain"/>
</dbReference>
<evidence type="ECO:0000313" key="7">
    <source>
        <dbReference type="EMBL" id="CAA9544623.1"/>
    </source>
</evidence>
<protein>
    <submittedName>
        <fullName evidence="7">Alkyl hydroperoxide reductase subunit C-like protein</fullName>
    </submittedName>
</protein>
<evidence type="ECO:0000256" key="1">
    <source>
        <dbReference type="ARBA" id="ARBA00022559"/>
    </source>
</evidence>
<keyword evidence="4" id="KW-1015">Disulfide bond</keyword>
<dbReference type="GO" id="GO:0008379">
    <property type="term" value="F:thioredoxin peroxidase activity"/>
    <property type="evidence" value="ECO:0007669"/>
    <property type="project" value="TreeGrafter"/>
</dbReference>
<dbReference type="InterPro" id="IPR013740">
    <property type="entry name" value="Redoxin"/>
</dbReference>
<evidence type="ECO:0000256" key="5">
    <source>
        <dbReference type="ARBA" id="ARBA00023284"/>
    </source>
</evidence>
<dbReference type="PANTHER" id="PTHR42801:SF21">
    <property type="entry name" value="BCPB PROTEIN"/>
    <property type="match status" value="1"/>
</dbReference>
<keyword evidence="3" id="KW-0560">Oxidoreductase</keyword>
<evidence type="ECO:0000259" key="6">
    <source>
        <dbReference type="PROSITE" id="PS51352"/>
    </source>
</evidence>
<proteinExistence type="predicted"/>
<dbReference type="AlphaFoldDB" id="A0A6J4UCH0"/>
<dbReference type="PROSITE" id="PS51352">
    <property type="entry name" value="THIOREDOXIN_2"/>
    <property type="match status" value="1"/>
</dbReference>
<gene>
    <name evidence="7" type="ORF">AVDCRST_MAG43-465</name>
</gene>
<evidence type="ECO:0000256" key="4">
    <source>
        <dbReference type="ARBA" id="ARBA00023157"/>
    </source>
</evidence>
<reference evidence="7" key="1">
    <citation type="submission" date="2020-02" db="EMBL/GenBank/DDBJ databases">
        <authorList>
            <person name="Meier V. D."/>
        </authorList>
    </citation>
    <scope>NUCLEOTIDE SEQUENCE</scope>
    <source>
        <strain evidence="7">AVDCRST_MAG43</strain>
    </source>
</reference>
<keyword evidence="2" id="KW-0049">Antioxidant</keyword>
<name>A0A6J4UCH0_9BACT</name>
<keyword evidence="1" id="KW-0575">Peroxidase</keyword>
<accession>A0A6J4UCH0</accession>
<dbReference type="InterPro" id="IPR036249">
    <property type="entry name" value="Thioredoxin-like_sf"/>
</dbReference>